<name>A0A388SCJ2_9BURK</name>
<evidence type="ECO:0000256" key="5">
    <source>
        <dbReference type="ARBA" id="ARBA00022692"/>
    </source>
</evidence>
<feature type="transmembrane region" description="Helical" evidence="8">
    <location>
        <begin position="336"/>
        <end position="359"/>
    </location>
</feature>
<feature type="transmembrane region" description="Helical" evidence="8">
    <location>
        <begin position="379"/>
        <end position="405"/>
    </location>
</feature>
<feature type="transmembrane region" description="Helical" evidence="8">
    <location>
        <begin position="6"/>
        <end position="21"/>
    </location>
</feature>
<comment type="caution">
    <text evidence="9">The sequence shown here is derived from an EMBL/GenBank/DDBJ whole genome shotgun (WGS) entry which is preliminary data.</text>
</comment>
<keyword evidence="5 8" id="KW-0812">Transmembrane</keyword>
<gene>
    <name evidence="9" type="primary">dcuC_3</name>
    <name evidence="9" type="ORF">MESMUL_14010</name>
</gene>
<dbReference type="PANTHER" id="PTHR42002:SF2">
    <property type="entry name" value="ANAEROBIC C4-DICARBOXYLATE TRANSPORTER DCUC-RELATED"/>
    <property type="match status" value="1"/>
</dbReference>
<dbReference type="GO" id="GO:0015556">
    <property type="term" value="F:C4-dicarboxylate transmembrane transporter activity"/>
    <property type="evidence" value="ECO:0007669"/>
    <property type="project" value="InterPro"/>
</dbReference>
<evidence type="ECO:0000256" key="1">
    <source>
        <dbReference type="ARBA" id="ARBA00004651"/>
    </source>
</evidence>
<dbReference type="NCBIfam" id="TIGR00771">
    <property type="entry name" value="DcuC"/>
    <property type="match status" value="1"/>
</dbReference>
<feature type="transmembrane region" description="Helical" evidence="8">
    <location>
        <begin position="60"/>
        <end position="84"/>
    </location>
</feature>
<feature type="transmembrane region" description="Helical" evidence="8">
    <location>
        <begin position="263"/>
        <end position="280"/>
    </location>
</feature>
<sequence>MQTFTTIVAIVAVIGVIWGLIKRYETRLVLITGGLVMAFLSFKPMIAFHQFDKSMTNPNLIIAICSAMGFAAVVKLTGCDTHLVSLLTKPLKKLGLFLLPACGLVTAVVAVALPSTAGCSAAVAPTLIPILVRAGFKPAIAAAMIIGGGIATSPFLNPGVSHNAFIAKMAGMDVMQLIAFSAPRTVGLGILAIILMTVVCVVYKDYNKNQTEEEMEANLALGGTAGNASLPEHPNVLKAIAPLLPVVILVVASIWFKDLKVSVGTAMLLGTIYVFLVTRANPAEISKKFFDGMGEGYAKIMGIIIAAGVFASGLTAAGVVGDLVEFLKHAQSVAKLGGSVGPFLLGLITGSGDAAAFAFNEAVTPHAAEFGMSIPSLGVLAAFAGAFGRQASPLCGGLILVAGIAGVNPMDIVRRTAPVMVILLVCLYIVS</sequence>
<dbReference type="GO" id="GO:0005886">
    <property type="term" value="C:plasma membrane"/>
    <property type="evidence" value="ECO:0007669"/>
    <property type="project" value="UniProtKB-SubCell"/>
</dbReference>
<dbReference type="OrthoDB" id="1675518at2"/>
<reference evidence="9 10" key="1">
    <citation type="journal article" date="2018" name="Int. J. Syst. Evol. Microbiol.">
        <title>Mesosutterella multiformis gen. nov., sp. nov., a member of the family Sutterellaceae and Sutterella megalosphaeroides sp. nov., isolated from human faeces.</title>
        <authorList>
            <person name="Sakamoto M."/>
            <person name="Ikeyama N."/>
            <person name="Kunihiro T."/>
            <person name="Iino T."/>
            <person name="Yuki M."/>
            <person name="Ohkuma M."/>
        </authorList>
    </citation>
    <scope>NUCLEOTIDE SEQUENCE [LARGE SCALE GENOMIC DNA]</scope>
    <source>
        <strain evidence="9 10">4NBBH2</strain>
    </source>
</reference>
<comment type="subcellular location">
    <subcellularLocation>
        <location evidence="1">Cell membrane</location>
        <topology evidence="1">Multi-pass membrane protein</topology>
    </subcellularLocation>
</comment>
<feature type="transmembrane region" description="Helical" evidence="8">
    <location>
        <begin position="300"/>
        <end position="324"/>
    </location>
</feature>
<accession>A0A388SCJ2</accession>
<keyword evidence="10" id="KW-1185">Reference proteome</keyword>
<keyword evidence="6 8" id="KW-1133">Transmembrane helix</keyword>
<feature type="transmembrane region" description="Helical" evidence="8">
    <location>
        <begin position="28"/>
        <end position="48"/>
    </location>
</feature>
<feature type="transmembrane region" description="Helical" evidence="8">
    <location>
        <begin position="96"/>
        <end position="124"/>
    </location>
</feature>
<keyword evidence="7 8" id="KW-0472">Membrane</keyword>
<dbReference type="InterPro" id="IPR004669">
    <property type="entry name" value="C4_dicarb_anaerob_car"/>
</dbReference>
<feature type="transmembrane region" description="Helical" evidence="8">
    <location>
        <begin position="177"/>
        <end position="204"/>
    </location>
</feature>
<dbReference type="InterPro" id="IPR018385">
    <property type="entry name" value="C4_dicarb_anaerob_car-like"/>
</dbReference>
<evidence type="ECO:0000313" key="9">
    <source>
        <dbReference type="EMBL" id="GBO94047.1"/>
    </source>
</evidence>
<dbReference type="Pfam" id="PF03606">
    <property type="entry name" value="DcuC"/>
    <property type="match status" value="1"/>
</dbReference>
<dbReference type="AlphaFoldDB" id="A0A388SCJ2"/>
<evidence type="ECO:0000256" key="4">
    <source>
        <dbReference type="ARBA" id="ARBA00022475"/>
    </source>
</evidence>
<evidence type="ECO:0000256" key="7">
    <source>
        <dbReference type="ARBA" id="ARBA00023136"/>
    </source>
</evidence>
<dbReference type="PANTHER" id="PTHR42002">
    <property type="entry name" value="ANAEROBIC C4-DICARBOXYLATE TRANSPORTER DCUC-RELATED"/>
    <property type="match status" value="1"/>
</dbReference>
<accession>A0A401LMS5</accession>
<evidence type="ECO:0000256" key="3">
    <source>
        <dbReference type="ARBA" id="ARBA00022448"/>
    </source>
</evidence>
<proteinExistence type="inferred from homology"/>
<comment type="similarity">
    <text evidence="2">Belongs to the DcuC/DcuD transporter (TC 2.A.61) family.</text>
</comment>
<keyword evidence="4" id="KW-1003">Cell membrane</keyword>
<feature type="transmembrane region" description="Helical" evidence="8">
    <location>
        <begin position="136"/>
        <end position="156"/>
    </location>
</feature>
<protein>
    <submittedName>
        <fullName evidence="9">Anaerobic C4-dicarboxylate transporter DcuC</fullName>
    </submittedName>
</protein>
<evidence type="ECO:0000256" key="8">
    <source>
        <dbReference type="SAM" id="Phobius"/>
    </source>
</evidence>
<keyword evidence="3" id="KW-0813">Transport</keyword>
<feature type="transmembrane region" description="Helical" evidence="8">
    <location>
        <begin position="239"/>
        <end position="256"/>
    </location>
</feature>
<evidence type="ECO:0000256" key="2">
    <source>
        <dbReference type="ARBA" id="ARBA00005275"/>
    </source>
</evidence>
<dbReference type="EMBL" id="BGZJ01000001">
    <property type="protein sequence ID" value="GBO94047.1"/>
    <property type="molecule type" value="Genomic_DNA"/>
</dbReference>
<dbReference type="Proteomes" id="UP000266091">
    <property type="component" value="Unassembled WGS sequence"/>
</dbReference>
<evidence type="ECO:0000313" key="10">
    <source>
        <dbReference type="Proteomes" id="UP000266091"/>
    </source>
</evidence>
<dbReference type="NCBIfam" id="NF037994">
    <property type="entry name" value="DcuC_1"/>
    <property type="match status" value="1"/>
</dbReference>
<dbReference type="RefSeq" id="WP_116270314.1">
    <property type="nucleotide sequence ID" value="NZ_BGZJ01000001.1"/>
</dbReference>
<organism evidence="9 10">
    <name type="scientific">Mesosutterella multiformis</name>
    <dbReference type="NCBI Taxonomy" id="2259133"/>
    <lineage>
        <taxon>Bacteria</taxon>
        <taxon>Pseudomonadati</taxon>
        <taxon>Pseudomonadota</taxon>
        <taxon>Betaproteobacteria</taxon>
        <taxon>Burkholderiales</taxon>
        <taxon>Sutterellaceae</taxon>
        <taxon>Mesosutterella</taxon>
    </lineage>
</organism>
<evidence type="ECO:0000256" key="6">
    <source>
        <dbReference type="ARBA" id="ARBA00022989"/>
    </source>
</evidence>